<proteinExistence type="predicted"/>
<reference evidence="1" key="1">
    <citation type="submission" date="2022-12" db="EMBL/GenBank/DDBJ databases">
        <authorList>
            <consortium name="Asia Pacific Centre for Animal Health"/>
            <person name="Klose S.M."/>
            <person name="Legione A.R."/>
            <person name="Monotti I."/>
            <person name="Bushell R."/>
            <person name="Marenda M.S."/>
            <person name="Sugiyama T."/>
            <person name="Browning G.F."/>
            <person name="Vaz P.K."/>
        </authorList>
    </citation>
    <scope>NUCLEOTIDE SEQUENCE</scope>
    <source>
        <strain evidence="1">Felid995</strain>
    </source>
</reference>
<protein>
    <submittedName>
        <fullName evidence="1">Uncharacterized protein</fullName>
    </submittedName>
</protein>
<organism evidence="1 2">
    <name type="scientific">Mycoplasmopsis edwardii</name>
    <dbReference type="NCBI Taxonomy" id="53558"/>
    <lineage>
        <taxon>Bacteria</taxon>
        <taxon>Bacillati</taxon>
        <taxon>Mycoplasmatota</taxon>
        <taxon>Mycoplasmoidales</taxon>
        <taxon>Metamycoplasmataceae</taxon>
        <taxon>Mycoplasmopsis</taxon>
    </lineage>
</organism>
<name>A0ACD4PJ08_9BACT</name>
<evidence type="ECO:0000313" key="1">
    <source>
        <dbReference type="EMBL" id="WBP84295.1"/>
    </source>
</evidence>
<dbReference type="EMBL" id="CP114370">
    <property type="protein sequence ID" value="WBP84295.1"/>
    <property type="molecule type" value="Genomic_DNA"/>
</dbReference>
<sequence>MNDKKKKKKLAIVVGAVVGTMALIGGTTAGVLLGTKKFNNRSDNSVAQRKDSLEDILNDKSLNIPSELRAYLSSMSSEEIENQVDKNKLKNTLVNWTVIQKTSNEFSNNKPTPKHLKFIEDALELNLANSQTSKSQLEKSINKNDKEAFLHLMDKSNEVKALENDFSNLKKYLNQTKNDFANIEKLLNKNESIFSVEGKKLINQKLIDDFKVSKNLNINYKKLIDLDQKATELLEAIKPIKAKQNKNEKEQAIVDKFNIIFNSQNILKDNKVLEDDTTQEISSLIDEINNQSSSSNDNQINEAKQNAKAYINSLSNLSSSLKSKYIQEVDKNNIESSINALKSRAKLYDDVAIKIISAIAKANELKSTQKYINATNKQEFDNKLAQIQTLLESNKLRANEAYIKNNSNIENIKQDLEDLETLSSELNGQEPSDDIERFKQDVESKLTSSISERAKAYSLENLLYSTMITKENKELFIDENKVDGVELTFKDVFVSPNNINELNVVYKAQSKTNTGLVTDVVEKVVFRKDFNEKLRSLSFNNLDELFDFNYQSFNEYFASELSTKKEEIITLFKKKIPNINGFFSFEVNKVELFYENNKLGFNVDFYFNSKKVKTLKLLTAQNVEFNDEFWKGITFDFSDEFKQSSYYQNPNSIFYDAEAMKVWTKQATAFNTWFTLNVFNPAKQTFANLSSKELDSVVNLVNPTSSSKQNALSADEVKQIMGKVKENLHTKLFNIRANGATYRLVDFDSEHIFDSQRTSTNQAKFKFMVTKNGQTKEKIVTVYTKQENPNEQDIKDLKYLRDLIETSTKEDASGILKLIKVKNPSQTHNQVNSKDAVEAFNTLYELPKKGKFEIYAHSLAEHTNIVNSNVGGTAKIRFWIKENGTPLDESNNQYGFIFGINRNGAYTFTSTSLGSFAKTIQYFKPLTYRDLKPANQSEWFKSSDFTESTTKIDNAHKNLINSINSTNFEYRRVDGSIVRNANKNFAVVDVQDIIDQKAFESLNLVLKLKAAPQEPERGNGNFTNEAPGKTNDDQPINSNVSSTTFYASNDNIAKQGDRANTSELKPIVDNYFMYFYDVKSTASNSITFKLGFINKNNNAIRYTNNKEITLVNLRNDYKENLYPEVILNRLKLSDITISGHSNITANDFINKVKSNDQQISSMISFKESSLTYNNFKFDETKIKIEEAKRVEVENGQYSVYVKLSYTSPVTSRKAIGNIWYKLTGFARSNETNDVLNFSNESLKTVFNSTNSITRERQIEPYYKDLLWTFDEETSKAKWLFKEKYIQKTLLSNNASNRKLKVRLYGNLLIQDVNRLKRISDSDKNYLFEIDFEQLSRGQEIVITKQTNEYYIEGSHNKYPRPTMIFKARYISGEGVHFSLELEEKEYKLFLGNPYVESITARELSGPRYSEFKVDKAFLLNYAGAHVDVVYTNNVEHEDFGQRTNEFNYKHLDYNQENQPITFYTPEEVINSDIYNPNQNVSYELHNGYLQDQEYMHASWRNIDLVNNIRNRSFAFSQGTATQFGKVSKSSDNTKHYIITNNHVEHIGRFSELQGENVVKPQTRGYLTKTSNNFGNDIDAGFSYWGGLNTANSIPIEVLWSGVDQINKEGQQSSGLTVDITVFAVDTKDLIKKAKEVGKFDLALWFENWSKLDNTTLDFSGVQKGVYFGPNVKKFGMSGFPYGKQSGYYLNRASSSTTAIGLTRQNGYAPTYYNAGNSGTGILGNDNEYISTINSGAPKTFLQSWNNENASYNYFGINYDNENPLDLKNTNSLAAQIIKWHLLKPLEVDMPWYFKDIKK</sequence>
<gene>
    <name evidence="1" type="ORF">Me_995_000274</name>
</gene>
<accession>A0ACD4PJ08</accession>
<evidence type="ECO:0000313" key="2">
    <source>
        <dbReference type="Proteomes" id="UP001213039"/>
    </source>
</evidence>
<dbReference type="Proteomes" id="UP001213039">
    <property type="component" value="Chromosome"/>
</dbReference>
<keyword evidence="2" id="KW-1185">Reference proteome</keyword>